<evidence type="ECO:0000313" key="4">
    <source>
        <dbReference type="Proteomes" id="UP000245998"/>
    </source>
</evidence>
<comment type="caution">
    <text evidence="3">The sequence shown here is derived from an EMBL/GenBank/DDBJ whole genome shotgun (WGS) entry which is preliminary data.</text>
</comment>
<proteinExistence type="predicted"/>
<feature type="transmembrane region" description="Helical" evidence="1">
    <location>
        <begin position="92"/>
        <end position="110"/>
    </location>
</feature>
<dbReference type="Pfam" id="PF10099">
    <property type="entry name" value="RskA_C"/>
    <property type="match status" value="1"/>
</dbReference>
<name>A0A2U1JIN5_9BACI</name>
<gene>
    <name evidence="3" type="ORF">DCC39_18435</name>
</gene>
<feature type="domain" description="Anti-sigma K factor RskA C-terminal" evidence="2">
    <location>
        <begin position="107"/>
        <end position="237"/>
    </location>
</feature>
<evidence type="ECO:0000259" key="2">
    <source>
        <dbReference type="Pfam" id="PF10099"/>
    </source>
</evidence>
<evidence type="ECO:0000313" key="3">
    <source>
        <dbReference type="EMBL" id="PWA04997.1"/>
    </source>
</evidence>
<protein>
    <recommendedName>
        <fullName evidence="2">Anti-sigma K factor RskA C-terminal domain-containing protein</fullName>
    </recommendedName>
</protein>
<dbReference type="InterPro" id="IPR018764">
    <property type="entry name" value="RskA_C"/>
</dbReference>
<evidence type="ECO:0000256" key="1">
    <source>
        <dbReference type="SAM" id="Phobius"/>
    </source>
</evidence>
<dbReference type="OrthoDB" id="2662941at2"/>
<reference evidence="3 4" key="1">
    <citation type="submission" date="2018-04" db="EMBL/GenBank/DDBJ databases">
        <title>Camelliibacillus theae gen. nov., sp. nov., isolated from Pu'er tea.</title>
        <authorList>
            <person name="Niu L."/>
        </authorList>
    </citation>
    <scope>NUCLEOTIDE SEQUENCE [LARGE SCALE GENOMIC DNA]</scope>
    <source>
        <strain evidence="3 4">T8</strain>
    </source>
</reference>
<keyword evidence="1" id="KW-0472">Membrane</keyword>
<dbReference type="EMBL" id="QCZG01000079">
    <property type="protein sequence ID" value="PWA04997.1"/>
    <property type="molecule type" value="Genomic_DNA"/>
</dbReference>
<sequence>MKVARRTMTNKCEWKEEELFDFVAGKIDRFKSKQLRLHLKSCHDCQSTVSEWKAILHCEQNVTQPSPGLKRRIDKSIDKFAKHKVNKWVSKPAYAIAGCFLFIFALLGLLQMKSTGGEEYFVQQQEELSHHPIARDANTSQFKVIPTSNFNKNEIEGTVWLNDKNNEMLLKAEGLTPIVEKDYQLWMIHPKRDLNGELLTIKNGMIVFYYKGEGLDEVRFIEVSLEPKGGSPLPTGPKAFYVDLQQ</sequence>
<keyword evidence="4" id="KW-1185">Reference proteome</keyword>
<accession>A0A2U1JIN5</accession>
<organism evidence="3 4">
    <name type="scientific">Pueribacillus theae</name>
    <dbReference type="NCBI Taxonomy" id="2171751"/>
    <lineage>
        <taxon>Bacteria</taxon>
        <taxon>Bacillati</taxon>
        <taxon>Bacillota</taxon>
        <taxon>Bacilli</taxon>
        <taxon>Bacillales</taxon>
        <taxon>Bacillaceae</taxon>
        <taxon>Pueribacillus</taxon>
    </lineage>
</organism>
<keyword evidence="1" id="KW-1133">Transmembrane helix</keyword>
<dbReference type="GO" id="GO:0005886">
    <property type="term" value="C:plasma membrane"/>
    <property type="evidence" value="ECO:0007669"/>
    <property type="project" value="InterPro"/>
</dbReference>
<dbReference type="Proteomes" id="UP000245998">
    <property type="component" value="Unassembled WGS sequence"/>
</dbReference>
<dbReference type="AlphaFoldDB" id="A0A2U1JIN5"/>
<keyword evidence="1" id="KW-0812">Transmembrane</keyword>